<keyword evidence="3 5" id="KW-0808">Transferase</keyword>
<accession>A0A2Z4BVZ6</accession>
<feature type="domain" description="Glycosyltransferase 2-like" evidence="4">
    <location>
        <begin position="415"/>
        <end position="539"/>
    </location>
</feature>
<keyword evidence="2" id="KW-0328">Glycosyltransferase</keyword>
<dbReference type="InterPro" id="IPR029044">
    <property type="entry name" value="Nucleotide-diphossugar_trans"/>
</dbReference>
<dbReference type="Pfam" id="PF13692">
    <property type="entry name" value="Glyco_trans_1_4"/>
    <property type="match status" value="1"/>
</dbReference>
<dbReference type="Gene3D" id="3.90.550.10">
    <property type="entry name" value="Spore Coat Polysaccharide Biosynthesis Protein SpsA, Chain A"/>
    <property type="match status" value="1"/>
</dbReference>
<dbReference type="PANTHER" id="PTHR43179">
    <property type="entry name" value="RHAMNOSYLTRANSFERASE WBBL"/>
    <property type="match status" value="1"/>
</dbReference>
<dbReference type="AlphaFoldDB" id="A0A2Z4BVZ6"/>
<dbReference type="Pfam" id="PF00535">
    <property type="entry name" value="Glycos_transf_2"/>
    <property type="match status" value="1"/>
</dbReference>
<organism evidence="5">
    <name type="scientific">Citrobacter braakii</name>
    <dbReference type="NCBI Taxonomy" id="57706"/>
    <lineage>
        <taxon>Bacteria</taxon>
        <taxon>Pseudomonadati</taxon>
        <taxon>Pseudomonadota</taxon>
        <taxon>Gammaproteobacteria</taxon>
        <taxon>Enterobacterales</taxon>
        <taxon>Enterobacteriaceae</taxon>
        <taxon>Citrobacter</taxon>
        <taxon>Citrobacter freundii complex</taxon>
    </lineage>
</organism>
<dbReference type="RefSeq" id="WP_019077120.1">
    <property type="nucleotide sequence ID" value="NZ_CP063074.1"/>
</dbReference>
<dbReference type="SUPFAM" id="SSF53756">
    <property type="entry name" value="UDP-Glycosyltransferase/glycogen phosphorylase"/>
    <property type="match status" value="1"/>
</dbReference>
<proteinExistence type="inferred from homology"/>
<evidence type="ECO:0000256" key="1">
    <source>
        <dbReference type="ARBA" id="ARBA00006739"/>
    </source>
</evidence>
<dbReference type="Gene3D" id="3.40.50.2000">
    <property type="entry name" value="Glycogen Phosphorylase B"/>
    <property type="match status" value="1"/>
</dbReference>
<dbReference type="SUPFAM" id="SSF53448">
    <property type="entry name" value="Nucleotide-diphospho-sugar transferases"/>
    <property type="match status" value="1"/>
</dbReference>
<evidence type="ECO:0000256" key="3">
    <source>
        <dbReference type="ARBA" id="ARBA00022679"/>
    </source>
</evidence>
<evidence type="ECO:0000259" key="4">
    <source>
        <dbReference type="Pfam" id="PF00535"/>
    </source>
</evidence>
<sequence length="663" mass="75180">MNLQSISFYAKKSIKLIRDKGFKVFIKVAVAKVDRRLNGYNLIQQFPTIHSSDNYLNDSNFMEGELIIISGVPYDDIGGGQRAAQLARCALKTGKKVVYLYIYKKYDFEKNIHVESDVSIHGLQHIYIGNTTPNIISKIVSANATLVIEHPHPDALPYLEFFNNRGLKTVFELIDDWETSLGGDWFNLENYQRFVRESTVVVGTAKLLVKRLEDLGREDAIYLPNAANEYIFDKYRKYSKPFDMPSGYNRIALYFGSLYGEWFGWDYITAAAKANPKIAFVLIGDKPTDRNISDNVFFLGAKDITELPAYLAHSDITLLPFVPGKISDAVSPIKIFEYLFLGKPVIATQMPEIVDYPGVFIANDPVEFATLCKKVEVTAELISKNDIFISENSWFSRLDNILTSKTYERFHKKTSAVILIHNNANIIIRNLQSLIHHCDYFLKEIIVVDNMSIDGGAELVASQFPNVKIIKNDVNGCSSGRNLGAKYATGQYLAFFDSDQWFTSFSSFTEALNLLEKNANIGIIGWGAGWFDVNRSDLGGMISDYCPNRGMNAEAIHKGYRSDIGYLGTCGVFMSRTIFEASKGFDTFYDPTCFEDTDLCFQIKALGFDVCYRDLTGIRHQPHQTTKADSGSDYYEKLFNRNANYFKEKWSSYPEFYVDYKGN</sequence>
<dbReference type="GO" id="GO:0016757">
    <property type="term" value="F:glycosyltransferase activity"/>
    <property type="evidence" value="ECO:0007669"/>
    <property type="project" value="UniProtKB-KW"/>
</dbReference>
<comment type="similarity">
    <text evidence="1">Belongs to the glycosyltransferase 2 family.</text>
</comment>
<dbReference type="EMBL" id="MH325899">
    <property type="protein sequence ID" value="AWU66708.1"/>
    <property type="molecule type" value="Genomic_DNA"/>
</dbReference>
<evidence type="ECO:0000256" key="2">
    <source>
        <dbReference type="ARBA" id="ARBA00022676"/>
    </source>
</evidence>
<protein>
    <submittedName>
        <fullName evidence="5">Polysaccharide pyruvyl transferase</fullName>
    </submittedName>
</protein>
<dbReference type="PANTHER" id="PTHR43179:SF12">
    <property type="entry name" value="GALACTOFURANOSYLTRANSFERASE GLFT2"/>
    <property type="match status" value="1"/>
</dbReference>
<evidence type="ECO:0000313" key="5">
    <source>
        <dbReference type="EMBL" id="AWU66708.1"/>
    </source>
</evidence>
<name>A0A2Z4BVZ6_CITBR</name>
<dbReference type="InterPro" id="IPR001173">
    <property type="entry name" value="Glyco_trans_2-like"/>
</dbReference>
<gene>
    <name evidence="5" type="primary">orf7</name>
</gene>
<reference evidence="5" key="1">
    <citation type="submission" date="2018-05" db="EMBL/GenBank/DDBJ databases">
        <authorList>
            <person name="Lanie J.A."/>
            <person name="Ng W.-L."/>
            <person name="Kazmierczak K.M."/>
            <person name="Andrzejewski T.M."/>
            <person name="Davidsen T.M."/>
            <person name="Wayne K.J."/>
            <person name="Tettelin H."/>
            <person name="Glass J.I."/>
            <person name="Rusch D."/>
            <person name="Podicherti R."/>
            <person name="Tsui H.-C.T."/>
            <person name="Winkler M.E."/>
        </authorList>
    </citation>
    <scope>NUCLEOTIDE SEQUENCE</scope>
    <source>
        <strain evidence="5">O30_G3919</strain>
    </source>
</reference>